<comment type="similarity">
    <text evidence="2">Belongs to the AEBP2/jing C2H2-type zinc-finger family.</text>
</comment>
<evidence type="ECO:0000313" key="6">
    <source>
        <dbReference type="EMBL" id="CAL5135338.1"/>
    </source>
</evidence>
<dbReference type="SMART" id="SM00355">
    <property type="entry name" value="ZnF_C2H2"/>
    <property type="match status" value="2"/>
</dbReference>
<dbReference type="PROSITE" id="PS00028">
    <property type="entry name" value="ZINC_FINGER_C2H2_1"/>
    <property type="match status" value="2"/>
</dbReference>
<dbReference type="GO" id="GO:0006357">
    <property type="term" value="P:regulation of transcription by RNA polymerase II"/>
    <property type="evidence" value="ECO:0007669"/>
    <property type="project" value="TreeGrafter"/>
</dbReference>
<sequence>MSKDRFVNPPERRMTHATRSLRRPPLSVRTRALTQKAHERIANRSVLSWTSKELRLRHRSVMPDLNTVASTYPGPHIDICHSTDPVLVGQPAPRPEFSLHSTYPSDSDHHSLVPSLSSNGSSNCASFTFSSSSACSTSSVESGLSACKWEGCEIPFVEQAQLVTHLQEAHVLPQLLSNRRKCFWCLWKGCRVFRRPSVSAAWLEQHILHHTDARGKPFRCIFDSCTMRFSTSMLLERHVQRTHMRATRTRTGALLPDDNVDPKTAGVSGLCLNSEKPLVPQSDLKSESVGIPRTGRRCLRRRRRLRFYRVRRVDFYDVRSSHVIQNRLQILKLLKKQQKCELSPNVEEIPASSLREQTYSENESTSYVLPRPLSQFAPSKPRLRSSDNPISGRITVDSPLGLIRDADVHLLGNMEKRRHTALLLTLPHVFAGQRLSTDNQTEYLVRWSGGIGMGYIPPMWVSEEELRLAETLGNE</sequence>
<keyword evidence="3" id="KW-0863">Zinc-finger</keyword>
<keyword evidence="3" id="KW-0479">Metal-binding</keyword>
<dbReference type="InterPro" id="IPR036236">
    <property type="entry name" value="Znf_C2H2_sf"/>
</dbReference>
<name>A0AAV2TDA3_CALDB</name>
<evidence type="ECO:0000256" key="1">
    <source>
        <dbReference type="ARBA" id="ARBA00022853"/>
    </source>
</evidence>
<evidence type="ECO:0000256" key="3">
    <source>
        <dbReference type="PROSITE-ProRule" id="PRU00042"/>
    </source>
</evidence>
<evidence type="ECO:0000256" key="4">
    <source>
        <dbReference type="SAM" id="MobiDB-lite"/>
    </source>
</evidence>
<dbReference type="GO" id="GO:0035098">
    <property type="term" value="C:ESC/E(Z) complex"/>
    <property type="evidence" value="ECO:0007669"/>
    <property type="project" value="TreeGrafter"/>
</dbReference>
<dbReference type="PROSITE" id="PS50157">
    <property type="entry name" value="ZINC_FINGER_C2H2_2"/>
    <property type="match status" value="1"/>
</dbReference>
<dbReference type="EMBL" id="CAXLJL010000256">
    <property type="protein sequence ID" value="CAL5135338.1"/>
    <property type="molecule type" value="Genomic_DNA"/>
</dbReference>
<dbReference type="GO" id="GO:0008270">
    <property type="term" value="F:zinc ion binding"/>
    <property type="evidence" value="ECO:0007669"/>
    <property type="project" value="UniProtKB-KW"/>
</dbReference>
<evidence type="ECO:0000256" key="2">
    <source>
        <dbReference type="ARBA" id="ARBA00037930"/>
    </source>
</evidence>
<proteinExistence type="inferred from homology"/>
<accession>A0AAV2TDA3</accession>
<feature type="compositionally biased region" description="Basic and acidic residues" evidence="4">
    <location>
        <begin position="1"/>
        <end position="14"/>
    </location>
</feature>
<dbReference type="InterPro" id="IPR052130">
    <property type="entry name" value="AEBP2/jing_C2H2-ZnF"/>
</dbReference>
<keyword evidence="3" id="KW-0862">Zinc</keyword>
<reference evidence="6" key="1">
    <citation type="submission" date="2024-06" db="EMBL/GenBank/DDBJ databases">
        <authorList>
            <person name="Liu X."/>
            <person name="Lenzi L."/>
            <person name="Haldenby T S."/>
            <person name="Uol C."/>
        </authorList>
    </citation>
    <scope>NUCLEOTIDE SEQUENCE</scope>
</reference>
<dbReference type="PANTHER" id="PTHR46541">
    <property type="entry name" value="ZINC FINGER PROTEIN AEBP2"/>
    <property type="match status" value="1"/>
</dbReference>
<dbReference type="SUPFAM" id="SSF57667">
    <property type="entry name" value="beta-beta-alpha zinc fingers"/>
    <property type="match status" value="1"/>
</dbReference>
<keyword evidence="1" id="KW-0156">Chromatin regulator</keyword>
<dbReference type="GO" id="GO:0006325">
    <property type="term" value="P:chromatin organization"/>
    <property type="evidence" value="ECO:0007669"/>
    <property type="project" value="UniProtKB-KW"/>
</dbReference>
<dbReference type="Proteomes" id="UP001497525">
    <property type="component" value="Unassembled WGS sequence"/>
</dbReference>
<dbReference type="AlphaFoldDB" id="A0AAV2TDA3"/>
<feature type="domain" description="C2H2-type" evidence="5">
    <location>
        <begin position="218"/>
        <end position="248"/>
    </location>
</feature>
<organism evidence="6 7">
    <name type="scientific">Calicophoron daubneyi</name>
    <name type="common">Rumen fluke</name>
    <name type="synonym">Paramphistomum daubneyi</name>
    <dbReference type="NCBI Taxonomy" id="300641"/>
    <lineage>
        <taxon>Eukaryota</taxon>
        <taxon>Metazoa</taxon>
        <taxon>Spiralia</taxon>
        <taxon>Lophotrochozoa</taxon>
        <taxon>Platyhelminthes</taxon>
        <taxon>Trematoda</taxon>
        <taxon>Digenea</taxon>
        <taxon>Plagiorchiida</taxon>
        <taxon>Pronocephalata</taxon>
        <taxon>Paramphistomoidea</taxon>
        <taxon>Paramphistomidae</taxon>
        <taxon>Calicophoron</taxon>
    </lineage>
</organism>
<dbReference type="PANTHER" id="PTHR46541:SF1">
    <property type="entry name" value="ZINC FINGER PROTEIN AEBP2"/>
    <property type="match status" value="1"/>
</dbReference>
<gene>
    <name evidence="6" type="ORF">CDAUBV1_LOCUS9494</name>
</gene>
<dbReference type="Gene3D" id="3.30.160.60">
    <property type="entry name" value="Classic Zinc Finger"/>
    <property type="match status" value="2"/>
</dbReference>
<dbReference type="InterPro" id="IPR013087">
    <property type="entry name" value="Znf_C2H2_type"/>
</dbReference>
<evidence type="ECO:0000313" key="7">
    <source>
        <dbReference type="Proteomes" id="UP001497525"/>
    </source>
</evidence>
<comment type="caution">
    <text evidence="6">The sequence shown here is derived from an EMBL/GenBank/DDBJ whole genome shotgun (WGS) entry which is preliminary data.</text>
</comment>
<feature type="region of interest" description="Disordered" evidence="4">
    <location>
        <begin position="1"/>
        <end position="22"/>
    </location>
</feature>
<evidence type="ECO:0000259" key="5">
    <source>
        <dbReference type="PROSITE" id="PS50157"/>
    </source>
</evidence>
<protein>
    <recommendedName>
        <fullName evidence="5">C2H2-type domain-containing protein</fullName>
    </recommendedName>
</protein>